<sequence length="217" mass="24061">MIRRRPASAVKITLIGREHNSSPENLQFVPAPSFSMKAADVVRKFSDPDNVCGEEDHIVLRLNEPWPSSSASTSSHLPKGLLDNDGHRIITTSHGFVENCERLSELGVVGALFVGCASFESSEPLATAARTILSKAETLVIVHNRDHVLNLVDWFRSVEVLVLHHDIKMHGMQKEWNLAGPSRSRLRRILGSTPALGTHNLLLIPRTICALFNWCPH</sequence>
<protein>
    <submittedName>
        <fullName evidence="1">Uncharacterized protein</fullName>
    </submittedName>
</protein>
<dbReference type="Proteomes" id="UP001321473">
    <property type="component" value="Unassembled WGS sequence"/>
</dbReference>
<dbReference type="EMBL" id="JARKHS020029677">
    <property type="protein sequence ID" value="KAK8762943.1"/>
    <property type="molecule type" value="Genomic_DNA"/>
</dbReference>
<evidence type="ECO:0000313" key="1">
    <source>
        <dbReference type="EMBL" id="KAK8762943.1"/>
    </source>
</evidence>
<gene>
    <name evidence="1" type="ORF">V5799_034457</name>
</gene>
<proteinExistence type="predicted"/>
<dbReference type="AlphaFoldDB" id="A0AAQ4DKF3"/>
<accession>A0AAQ4DKF3</accession>
<evidence type="ECO:0000313" key="2">
    <source>
        <dbReference type="Proteomes" id="UP001321473"/>
    </source>
</evidence>
<name>A0AAQ4DKF3_AMBAM</name>
<reference evidence="1 2" key="1">
    <citation type="journal article" date="2023" name="Arcadia Sci">
        <title>De novo assembly of a long-read Amblyomma americanum tick genome.</title>
        <authorList>
            <person name="Chou S."/>
            <person name="Poskanzer K.E."/>
            <person name="Rollins M."/>
            <person name="Thuy-Boun P.S."/>
        </authorList>
    </citation>
    <scope>NUCLEOTIDE SEQUENCE [LARGE SCALE GENOMIC DNA]</scope>
    <source>
        <strain evidence="1">F_SG_1</strain>
        <tissue evidence="1">Salivary glands</tissue>
    </source>
</reference>
<comment type="caution">
    <text evidence="1">The sequence shown here is derived from an EMBL/GenBank/DDBJ whole genome shotgun (WGS) entry which is preliminary data.</text>
</comment>
<feature type="non-terminal residue" evidence="1">
    <location>
        <position position="217"/>
    </location>
</feature>
<organism evidence="1 2">
    <name type="scientific">Amblyomma americanum</name>
    <name type="common">Lone star tick</name>
    <dbReference type="NCBI Taxonomy" id="6943"/>
    <lineage>
        <taxon>Eukaryota</taxon>
        <taxon>Metazoa</taxon>
        <taxon>Ecdysozoa</taxon>
        <taxon>Arthropoda</taxon>
        <taxon>Chelicerata</taxon>
        <taxon>Arachnida</taxon>
        <taxon>Acari</taxon>
        <taxon>Parasitiformes</taxon>
        <taxon>Ixodida</taxon>
        <taxon>Ixodoidea</taxon>
        <taxon>Ixodidae</taxon>
        <taxon>Amblyomminae</taxon>
        <taxon>Amblyomma</taxon>
    </lineage>
</organism>
<keyword evidence="2" id="KW-1185">Reference proteome</keyword>